<dbReference type="Pfam" id="PF01416">
    <property type="entry name" value="PseudoU_synth_1"/>
    <property type="match status" value="2"/>
</dbReference>
<evidence type="ECO:0000256" key="3">
    <source>
        <dbReference type="ARBA" id="ARBA00023235"/>
    </source>
</evidence>
<dbReference type="Proteomes" id="UP000095558">
    <property type="component" value="Unassembled WGS sequence"/>
</dbReference>
<dbReference type="AlphaFoldDB" id="A0A173YIN0"/>
<evidence type="ECO:0000256" key="4">
    <source>
        <dbReference type="HAMAP-Rule" id="MF_00171"/>
    </source>
</evidence>
<evidence type="ECO:0000256" key="7">
    <source>
        <dbReference type="RuleBase" id="RU003792"/>
    </source>
</evidence>
<comment type="catalytic activity">
    <reaction evidence="4 7">
        <text>uridine(38/39/40) in tRNA = pseudouridine(38/39/40) in tRNA</text>
        <dbReference type="Rhea" id="RHEA:22376"/>
        <dbReference type="Rhea" id="RHEA-COMP:10085"/>
        <dbReference type="Rhea" id="RHEA-COMP:10087"/>
        <dbReference type="ChEBI" id="CHEBI:65314"/>
        <dbReference type="ChEBI" id="CHEBI:65315"/>
        <dbReference type="EC" id="5.4.99.12"/>
    </reaction>
</comment>
<evidence type="ECO:0000313" key="10">
    <source>
        <dbReference type="Proteomes" id="UP000095558"/>
    </source>
</evidence>
<dbReference type="SUPFAM" id="SSF55120">
    <property type="entry name" value="Pseudouridine synthase"/>
    <property type="match status" value="1"/>
</dbReference>
<evidence type="ECO:0000259" key="8">
    <source>
        <dbReference type="Pfam" id="PF01416"/>
    </source>
</evidence>
<dbReference type="CDD" id="cd02570">
    <property type="entry name" value="PseudoU_synth_EcTruA"/>
    <property type="match status" value="1"/>
</dbReference>
<dbReference type="InterPro" id="IPR001406">
    <property type="entry name" value="PsdUridine_synth_TruA"/>
</dbReference>
<feature type="domain" description="Pseudouridine synthase I TruA alpha/beta" evidence="8">
    <location>
        <begin position="8"/>
        <end position="104"/>
    </location>
</feature>
<dbReference type="EMBL" id="CYZV01000003">
    <property type="protein sequence ID" value="CUN63599.1"/>
    <property type="molecule type" value="Genomic_DNA"/>
</dbReference>
<accession>A0A173YIN0</accession>
<evidence type="ECO:0000256" key="6">
    <source>
        <dbReference type="PIRSR" id="PIRSR001430-2"/>
    </source>
</evidence>
<dbReference type="EC" id="5.4.99.12" evidence="4"/>
<dbReference type="HAMAP" id="MF_00171">
    <property type="entry name" value="TruA"/>
    <property type="match status" value="1"/>
</dbReference>
<dbReference type="PIRSF" id="PIRSF001430">
    <property type="entry name" value="tRNA_psdUrid_synth"/>
    <property type="match status" value="1"/>
</dbReference>
<organism evidence="9 10">
    <name type="scientific">Clostridium disporicum</name>
    <dbReference type="NCBI Taxonomy" id="84024"/>
    <lineage>
        <taxon>Bacteria</taxon>
        <taxon>Bacillati</taxon>
        <taxon>Bacillota</taxon>
        <taxon>Clostridia</taxon>
        <taxon>Eubacteriales</taxon>
        <taxon>Clostridiaceae</taxon>
        <taxon>Clostridium</taxon>
    </lineage>
</organism>
<dbReference type="PANTHER" id="PTHR11142">
    <property type="entry name" value="PSEUDOURIDYLATE SYNTHASE"/>
    <property type="match status" value="1"/>
</dbReference>
<comment type="caution">
    <text evidence="4">Lacks conserved residue(s) required for the propagation of feature annotation.</text>
</comment>
<dbReference type="GO" id="GO:0160147">
    <property type="term" value="F:tRNA pseudouridine(38-40) synthase activity"/>
    <property type="evidence" value="ECO:0007669"/>
    <property type="project" value="UniProtKB-EC"/>
</dbReference>
<evidence type="ECO:0000256" key="2">
    <source>
        <dbReference type="ARBA" id="ARBA00022694"/>
    </source>
</evidence>
<feature type="domain" description="Pseudouridine synthase I TruA alpha/beta" evidence="8">
    <location>
        <begin position="147"/>
        <end position="249"/>
    </location>
</feature>
<dbReference type="InterPro" id="IPR020103">
    <property type="entry name" value="PsdUridine_synth_cat_dom_sf"/>
</dbReference>
<gene>
    <name evidence="9" type="primary">truA_1</name>
    <name evidence="4" type="synonym">truA</name>
    <name evidence="9" type="ORF">ERS852470_00365</name>
</gene>
<dbReference type="InterPro" id="IPR020097">
    <property type="entry name" value="PsdUridine_synth_TruA_a/b_dom"/>
</dbReference>
<dbReference type="InterPro" id="IPR020094">
    <property type="entry name" value="TruA/RsuA/RluB/E/F_N"/>
</dbReference>
<dbReference type="GO" id="GO:0031119">
    <property type="term" value="P:tRNA pseudouridine synthesis"/>
    <property type="evidence" value="ECO:0007669"/>
    <property type="project" value="UniProtKB-UniRule"/>
</dbReference>
<sequence length="249" mass="28502">MRNIRMTIQYDGSRYKGWQKQNIKGMDVSTIQGKIENVLSKMTGEEIQVIGCGRTDTGVHADKYTANFKTNSNKNIKDMSKYLHEFLPEDISVISLRNVSDRFHSRLNAISKTYVYTIDNNRFANVFIKKYAYHVEGQLNIEKMKEASKYFIGTHDFKGFSGVKDKSKKSTVRTINYINITEKDNIIKIEYNGNGFLINMVRILSGTLINVGKGQIEPEDIKKMLQSKQRSELAVKAPAKGLCMKEVNY</sequence>
<reference evidence="9 10" key="1">
    <citation type="submission" date="2015-09" db="EMBL/GenBank/DDBJ databases">
        <authorList>
            <consortium name="Pathogen Informatics"/>
        </authorList>
    </citation>
    <scope>NUCLEOTIDE SEQUENCE [LARGE SCALE GENOMIC DNA]</scope>
    <source>
        <strain evidence="9 10">2789STDY5834855</strain>
    </source>
</reference>
<dbReference type="Gene3D" id="3.30.70.660">
    <property type="entry name" value="Pseudouridine synthase I, catalytic domain, C-terminal subdomain"/>
    <property type="match status" value="1"/>
</dbReference>
<evidence type="ECO:0000256" key="5">
    <source>
        <dbReference type="PIRSR" id="PIRSR001430-1"/>
    </source>
</evidence>
<keyword evidence="2 4" id="KW-0819">tRNA processing</keyword>
<name>A0A173YIN0_9CLOT</name>
<evidence type="ECO:0000313" key="9">
    <source>
        <dbReference type="EMBL" id="CUN63599.1"/>
    </source>
</evidence>
<dbReference type="RefSeq" id="WP_055275136.1">
    <property type="nucleotide sequence ID" value="NZ_CYZV01000003.1"/>
</dbReference>
<feature type="binding site" evidence="4 6">
    <location>
        <position position="114"/>
    </location>
    <ligand>
        <name>substrate</name>
    </ligand>
</feature>
<protein>
    <recommendedName>
        <fullName evidence="4">tRNA pseudouridine synthase A</fullName>
        <ecNumber evidence="4">5.4.99.12</ecNumber>
    </recommendedName>
    <alternativeName>
        <fullName evidence="4">tRNA pseudouridine(38-40) synthase</fullName>
    </alternativeName>
    <alternativeName>
        <fullName evidence="4">tRNA pseudouridylate synthase I</fullName>
    </alternativeName>
    <alternativeName>
        <fullName evidence="4">tRNA-uridine isomerase I</fullName>
    </alternativeName>
</protein>
<dbReference type="PANTHER" id="PTHR11142:SF22">
    <property type="entry name" value="TRNA PSEUDOURIDINE SYNTHASE A 2"/>
    <property type="match status" value="1"/>
</dbReference>
<proteinExistence type="inferred from homology"/>
<dbReference type="InterPro" id="IPR020095">
    <property type="entry name" value="PsdUridine_synth_TruA_C"/>
</dbReference>
<dbReference type="Gene3D" id="3.30.70.580">
    <property type="entry name" value="Pseudouridine synthase I, catalytic domain, N-terminal subdomain"/>
    <property type="match status" value="1"/>
</dbReference>
<dbReference type="GO" id="GO:0003723">
    <property type="term" value="F:RNA binding"/>
    <property type="evidence" value="ECO:0007669"/>
    <property type="project" value="InterPro"/>
</dbReference>
<evidence type="ECO:0000256" key="1">
    <source>
        <dbReference type="ARBA" id="ARBA00009375"/>
    </source>
</evidence>
<comment type="subunit">
    <text evidence="4">Homodimer.</text>
</comment>
<dbReference type="FunFam" id="3.30.70.580:FF:000001">
    <property type="entry name" value="tRNA pseudouridine synthase A"/>
    <property type="match status" value="1"/>
</dbReference>
<keyword evidence="3 4" id="KW-0413">Isomerase</keyword>
<dbReference type="NCBIfam" id="TIGR00071">
    <property type="entry name" value="hisT_truA"/>
    <property type="match status" value="1"/>
</dbReference>
<feature type="active site" description="Nucleophile" evidence="4 5">
    <location>
        <position position="56"/>
    </location>
</feature>
<comment type="function">
    <text evidence="4">Formation of pseudouridine at positions 38, 39 and 40 in the anticodon stem and loop of transfer RNAs.</text>
</comment>
<dbReference type="OrthoDB" id="9811823at2"/>
<comment type="similarity">
    <text evidence="1 4 7">Belongs to the tRNA pseudouridine synthase TruA family.</text>
</comment>